<comment type="caution">
    <text evidence="2">The sequence shown here is derived from an EMBL/GenBank/DDBJ whole genome shotgun (WGS) entry which is preliminary data.</text>
</comment>
<proteinExistence type="predicted"/>
<evidence type="ECO:0000313" key="3">
    <source>
        <dbReference type="Proteomes" id="UP001066276"/>
    </source>
</evidence>
<name>A0AAV7NAI3_PLEWA</name>
<accession>A0AAV7NAI3</accession>
<evidence type="ECO:0000256" key="1">
    <source>
        <dbReference type="SAM" id="MobiDB-lite"/>
    </source>
</evidence>
<feature type="region of interest" description="Disordered" evidence="1">
    <location>
        <begin position="1"/>
        <end position="69"/>
    </location>
</feature>
<dbReference type="EMBL" id="JANPWB010000012">
    <property type="protein sequence ID" value="KAJ1112179.1"/>
    <property type="molecule type" value="Genomic_DNA"/>
</dbReference>
<sequence length="69" mass="7300">MELPRRRAKKGRGAGPRSGLVSLGRSRATPVYNPWLHGPPRQAGLTPPTPVLSHSTPGVDAAGPRRSPD</sequence>
<gene>
    <name evidence="2" type="ORF">NDU88_000447</name>
</gene>
<feature type="compositionally biased region" description="Basic residues" evidence="1">
    <location>
        <begin position="1"/>
        <end position="12"/>
    </location>
</feature>
<dbReference type="AlphaFoldDB" id="A0AAV7NAI3"/>
<keyword evidence="3" id="KW-1185">Reference proteome</keyword>
<protein>
    <submittedName>
        <fullName evidence="2">Uncharacterized protein</fullName>
    </submittedName>
</protein>
<evidence type="ECO:0000313" key="2">
    <source>
        <dbReference type="EMBL" id="KAJ1112179.1"/>
    </source>
</evidence>
<organism evidence="2 3">
    <name type="scientific">Pleurodeles waltl</name>
    <name type="common">Iberian ribbed newt</name>
    <dbReference type="NCBI Taxonomy" id="8319"/>
    <lineage>
        <taxon>Eukaryota</taxon>
        <taxon>Metazoa</taxon>
        <taxon>Chordata</taxon>
        <taxon>Craniata</taxon>
        <taxon>Vertebrata</taxon>
        <taxon>Euteleostomi</taxon>
        <taxon>Amphibia</taxon>
        <taxon>Batrachia</taxon>
        <taxon>Caudata</taxon>
        <taxon>Salamandroidea</taxon>
        <taxon>Salamandridae</taxon>
        <taxon>Pleurodelinae</taxon>
        <taxon>Pleurodeles</taxon>
    </lineage>
</organism>
<reference evidence="2" key="1">
    <citation type="journal article" date="2022" name="bioRxiv">
        <title>Sequencing and chromosome-scale assembly of the giantPleurodeles waltlgenome.</title>
        <authorList>
            <person name="Brown T."/>
            <person name="Elewa A."/>
            <person name="Iarovenko S."/>
            <person name="Subramanian E."/>
            <person name="Araus A.J."/>
            <person name="Petzold A."/>
            <person name="Susuki M."/>
            <person name="Suzuki K.-i.T."/>
            <person name="Hayashi T."/>
            <person name="Toyoda A."/>
            <person name="Oliveira C."/>
            <person name="Osipova E."/>
            <person name="Leigh N.D."/>
            <person name="Simon A."/>
            <person name="Yun M.H."/>
        </authorList>
    </citation>
    <scope>NUCLEOTIDE SEQUENCE</scope>
    <source>
        <strain evidence="2">20211129_DDA</strain>
        <tissue evidence="2">Liver</tissue>
    </source>
</reference>
<dbReference type="Proteomes" id="UP001066276">
    <property type="component" value="Chromosome 8"/>
</dbReference>